<organism evidence="1 2">
    <name type="scientific">Phocaeicola vulgatus</name>
    <name type="common">Bacteroides vulgatus</name>
    <dbReference type="NCBI Taxonomy" id="821"/>
    <lineage>
        <taxon>Bacteria</taxon>
        <taxon>Pseudomonadati</taxon>
        <taxon>Bacteroidota</taxon>
        <taxon>Bacteroidia</taxon>
        <taxon>Bacteroidales</taxon>
        <taxon>Bacteroidaceae</taxon>
        <taxon>Phocaeicola</taxon>
    </lineage>
</organism>
<dbReference type="EMBL" id="QRXI01000040">
    <property type="protein sequence ID" value="RGT87017.1"/>
    <property type="molecule type" value="Genomic_DNA"/>
</dbReference>
<name>A0A412Q9B1_PHOVU</name>
<comment type="caution">
    <text evidence="1">The sequence shown here is derived from an EMBL/GenBank/DDBJ whole genome shotgun (WGS) entry which is preliminary data.</text>
</comment>
<proteinExistence type="predicted"/>
<evidence type="ECO:0000313" key="2">
    <source>
        <dbReference type="Proteomes" id="UP000283833"/>
    </source>
</evidence>
<sequence length="76" mass="8643">MKSQFIQDVEAFAKEMAVRLPKTHEGGIIIMATDNNDIAKCIIARPSHLKELVEHMLTDEKIQSDILEIISEYDSE</sequence>
<protein>
    <submittedName>
        <fullName evidence="1">Uncharacterized protein</fullName>
    </submittedName>
</protein>
<accession>A0A412Q9B1</accession>
<gene>
    <name evidence="1" type="ORF">DWX04_20255</name>
</gene>
<dbReference type="RefSeq" id="WP_016270334.1">
    <property type="nucleotide sequence ID" value="NZ_CAXSNX010000002.1"/>
</dbReference>
<dbReference type="AlphaFoldDB" id="A0A412Q9B1"/>
<dbReference type="Proteomes" id="UP000283833">
    <property type="component" value="Unassembled WGS sequence"/>
</dbReference>
<evidence type="ECO:0000313" key="1">
    <source>
        <dbReference type="EMBL" id="RGT87017.1"/>
    </source>
</evidence>
<reference evidence="1 2" key="1">
    <citation type="submission" date="2018-08" db="EMBL/GenBank/DDBJ databases">
        <title>A genome reference for cultivated species of the human gut microbiota.</title>
        <authorList>
            <person name="Zou Y."/>
            <person name="Xue W."/>
            <person name="Luo G."/>
        </authorList>
    </citation>
    <scope>NUCLEOTIDE SEQUENCE [LARGE SCALE GENOMIC DNA]</scope>
    <source>
        <strain evidence="1 2">AF18-14</strain>
    </source>
</reference>